<dbReference type="Proteomes" id="UP000195569">
    <property type="component" value="Unassembled WGS sequence"/>
</dbReference>
<proteinExistence type="predicted"/>
<dbReference type="AlphaFoldDB" id="A0A1N7SK28"/>
<protein>
    <submittedName>
        <fullName evidence="1">Uncharacterized protein</fullName>
    </submittedName>
</protein>
<name>A0A1N7SK28_9BURK</name>
<gene>
    <name evidence="1" type="ORF">BN2476_590111</name>
</gene>
<dbReference type="EMBL" id="CYGY02000059">
    <property type="protein sequence ID" value="SIT47730.1"/>
    <property type="molecule type" value="Genomic_DNA"/>
</dbReference>
<sequence length="61" mass="7137">MAFGIFTQLFKKFAVSPLWEQLFSNGSTCRALTTWVWSPCRSLSQRLRRTRRSISPDASRR</sequence>
<evidence type="ECO:0000313" key="1">
    <source>
        <dbReference type="EMBL" id="SIT47730.1"/>
    </source>
</evidence>
<evidence type="ECO:0000313" key="2">
    <source>
        <dbReference type="Proteomes" id="UP000195569"/>
    </source>
</evidence>
<keyword evidence="2" id="KW-1185">Reference proteome</keyword>
<reference evidence="1" key="1">
    <citation type="submission" date="2016-12" db="EMBL/GenBank/DDBJ databases">
        <authorList>
            <person name="Moulin L."/>
        </authorList>
    </citation>
    <scope>NUCLEOTIDE SEQUENCE [LARGE SCALE GENOMIC DNA]</scope>
    <source>
        <strain evidence="1">STM 7183</strain>
    </source>
</reference>
<accession>A0A1N7SK28</accession>
<comment type="caution">
    <text evidence="1">The sequence shown here is derived from an EMBL/GenBank/DDBJ whole genome shotgun (WGS) entry which is preliminary data.</text>
</comment>
<organism evidence="1 2">
    <name type="scientific">Paraburkholderia piptadeniae</name>
    <dbReference type="NCBI Taxonomy" id="1701573"/>
    <lineage>
        <taxon>Bacteria</taxon>
        <taxon>Pseudomonadati</taxon>
        <taxon>Pseudomonadota</taxon>
        <taxon>Betaproteobacteria</taxon>
        <taxon>Burkholderiales</taxon>
        <taxon>Burkholderiaceae</taxon>
        <taxon>Paraburkholderia</taxon>
    </lineage>
</organism>